<sequence length="99" mass="11083">MFPPPSQTFQGQPRLSVYRRSRNFPLHHFASMVCLTTPLLLAFFFPFRSRIEQLVVAASSSSGIYQGTRPAVVRWMRDVGKPVSPHVIAGDLAPGGRER</sequence>
<keyword evidence="1" id="KW-0812">Transmembrane</keyword>
<accession>A0A2T4CDB6</accession>
<dbReference type="Proteomes" id="UP000240760">
    <property type="component" value="Unassembled WGS sequence"/>
</dbReference>
<evidence type="ECO:0000313" key="3">
    <source>
        <dbReference type="Proteomes" id="UP000240760"/>
    </source>
</evidence>
<name>A0A2T4CDB6_TRILO</name>
<feature type="transmembrane region" description="Helical" evidence="1">
    <location>
        <begin position="26"/>
        <end position="45"/>
    </location>
</feature>
<organism evidence="2 3">
    <name type="scientific">Trichoderma longibrachiatum ATCC 18648</name>
    <dbReference type="NCBI Taxonomy" id="983965"/>
    <lineage>
        <taxon>Eukaryota</taxon>
        <taxon>Fungi</taxon>
        <taxon>Dikarya</taxon>
        <taxon>Ascomycota</taxon>
        <taxon>Pezizomycotina</taxon>
        <taxon>Sordariomycetes</taxon>
        <taxon>Hypocreomycetidae</taxon>
        <taxon>Hypocreales</taxon>
        <taxon>Hypocreaceae</taxon>
        <taxon>Trichoderma</taxon>
    </lineage>
</organism>
<reference evidence="2 3" key="1">
    <citation type="submission" date="2016-07" db="EMBL/GenBank/DDBJ databases">
        <title>Multiple horizontal gene transfer events from other fungi enriched the ability of initially mycotrophic Trichoderma (Ascomycota) to feed on dead plant biomass.</title>
        <authorList>
            <consortium name="DOE Joint Genome Institute"/>
            <person name="Aerts A."/>
            <person name="Atanasova L."/>
            <person name="Chenthamara K."/>
            <person name="Zhang J."/>
            <person name="Grujic M."/>
            <person name="Henrissat B."/>
            <person name="Kuo A."/>
            <person name="Salamov A."/>
            <person name="Lipzen A."/>
            <person name="Labutti K."/>
            <person name="Barry K."/>
            <person name="Miao Y."/>
            <person name="Rahimi M.J."/>
            <person name="Shen Q."/>
            <person name="Grigoriev I.V."/>
            <person name="Kubicek C.P."/>
            <person name="Druzhinina I.S."/>
        </authorList>
    </citation>
    <scope>NUCLEOTIDE SEQUENCE [LARGE SCALE GENOMIC DNA]</scope>
    <source>
        <strain evidence="2 3">ATCC 18648</strain>
    </source>
</reference>
<keyword evidence="1" id="KW-0472">Membrane</keyword>
<dbReference type="EMBL" id="KZ679128">
    <property type="protein sequence ID" value="PTB79545.1"/>
    <property type="molecule type" value="Genomic_DNA"/>
</dbReference>
<proteinExistence type="predicted"/>
<keyword evidence="1" id="KW-1133">Transmembrane helix</keyword>
<keyword evidence="3" id="KW-1185">Reference proteome</keyword>
<dbReference type="AlphaFoldDB" id="A0A2T4CDB6"/>
<evidence type="ECO:0000313" key="2">
    <source>
        <dbReference type="EMBL" id="PTB79545.1"/>
    </source>
</evidence>
<gene>
    <name evidence="2" type="ORF">M440DRAFT_240563</name>
</gene>
<evidence type="ECO:0000256" key="1">
    <source>
        <dbReference type="SAM" id="Phobius"/>
    </source>
</evidence>
<protein>
    <submittedName>
        <fullName evidence="2">Uncharacterized protein</fullName>
    </submittedName>
</protein>